<keyword evidence="2" id="KW-0808">Transferase</keyword>
<dbReference type="AlphaFoldDB" id="A0AA88X461"/>
<dbReference type="Pfam" id="PF26168">
    <property type="entry name" value="Glyco_transf_N"/>
    <property type="match status" value="1"/>
</dbReference>
<evidence type="ECO:0000256" key="2">
    <source>
        <dbReference type="ARBA" id="ARBA00022679"/>
    </source>
</evidence>
<evidence type="ECO:0000259" key="3">
    <source>
        <dbReference type="Pfam" id="PF26168"/>
    </source>
</evidence>
<sequence length="351" mass="39329">MDKEETSYRVLMFPWLAHGHISPFLELSKKLSEKNFLVYFCSPINLCSVKERITGKYSPLIQLVEFHLPSSAELPPPYQTINGLPPDLMSNLVLAFEMASSSLSNILETLRPSLLIYDIFQPWVPALAALCRIPAVHFQTTGATATSLFFRLYRNRGVSFPSPPIYLRDSEIKKMRPPVVKSSAVGPSHKDRVFEGLEGSSDITLIKSCREIEGKYLDYLSSLTKKKMVPVGPLDEDDTAVDPDEHAEIIQWLSRKEPSSSVFVSFGSEYFLSKEEIEELAFGLLELSKVNFIWVIRFPAGENTKIKDALPEGFLDRVKERGMVVEGWAPQTKILGHPNTGGFVSTVDGVL</sequence>
<dbReference type="EMBL" id="JAVXUP010000085">
    <property type="protein sequence ID" value="KAK3039009.1"/>
    <property type="molecule type" value="Genomic_DNA"/>
</dbReference>
<dbReference type="GO" id="GO:0008194">
    <property type="term" value="F:UDP-glycosyltransferase activity"/>
    <property type="evidence" value="ECO:0007669"/>
    <property type="project" value="InterPro"/>
</dbReference>
<comment type="caution">
    <text evidence="4">The sequence shown here is derived from an EMBL/GenBank/DDBJ whole genome shotgun (WGS) entry which is preliminary data.</text>
</comment>
<evidence type="ECO:0000313" key="5">
    <source>
        <dbReference type="Proteomes" id="UP001188597"/>
    </source>
</evidence>
<dbReference type="Proteomes" id="UP001188597">
    <property type="component" value="Unassembled WGS sequence"/>
</dbReference>
<dbReference type="Gene3D" id="3.40.50.2000">
    <property type="entry name" value="Glycogen Phosphorylase B"/>
    <property type="match status" value="2"/>
</dbReference>
<comment type="similarity">
    <text evidence="1">Belongs to the UDP-glycosyltransferase family.</text>
</comment>
<dbReference type="InterPro" id="IPR002213">
    <property type="entry name" value="UDP_glucos_trans"/>
</dbReference>
<dbReference type="PANTHER" id="PTHR48044:SF39">
    <property type="entry name" value="GLYCOSYLTRANSFERASE"/>
    <property type="match status" value="1"/>
</dbReference>
<dbReference type="GO" id="GO:1901135">
    <property type="term" value="P:carbohydrate derivative metabolic process"/>
    <property type="evidence" value="ECO:0007669"/>
    <property type="project" value="UniProtKB-ARBA"/>
</dbReference>
<proteinExistence type="inferred from homology"/>
<dbReference type="PANTHER" id="PTHR48044">
    <property type="entry name" value="GLYCOSYLTRANSFERASE"/>
    <property type="match status" value="1"/>
</dbReference>
<dbReference type="SUPFAM" id="SSF53756">
    <property type="entry name" value="UDP-Glycosyltransferase/glycogen phosphorylase"/>
    <property type="match status" value="1"/>
</dbReference>
<keyword evidence="5" id="KW-1185">Reference proteome</keyword>
<organism evidence="4 5">
    <name type="scientific">Escallonia herrerae</name>
    <dbReference type="NCBI Taxonomy" id="1293975"/>
    <lineage>
        <taxon>Eukaryota</taxon>
        <taxon>Viridiplantae</taxon>
        <taxon>Streptophyta</taxon>
        <taxon>Embryophyta</taxon>
        <taxon>Tracheophyta</taxon>
        <taxon>Spermatophyta</taxon>
        <taxon>Magnoliopsida</taxon>
        <taxon>eudicotyledons</taxon>
        <taxon>Gunneridae</taxon>
        <taxon>Pentapetalae</taxon>
        <taxon>asterids</taxon>
        <taxon>campanulids</taxon>
        <taxon>Escalloniales</taxon>
        <taxon>Escalloniaceae</taxon>
        <taxon>Escallonia</taxon>
    </lineage>
</organism>
<protein>
    <recommendedName>
        <fullName evidence="3">Glycosyltransferase N-terminal domain-containing protein</fullName>
    </recommendedName>
</protein>
<evidence type="ECO:0000256" key="1">
    <source>
        <dbReference type="ARBA" id="ARBA00009995"/>
    </source>
</evidence>
<dbReference type="CDD" id="cd03784">
    <property type="entry name" value="GT1_Gtf-like"/>
    <property type="match status" value="1"/>
</dbReference>
<dbReference type="InterPro" id="IPR058980">
    <property type="entry name" value="Glyco_transf_N"/>
</dbReference>
<feature type="domain" description="Glycosyltransferase N-terminal" evidence="3">
    <location>
        <begin position="10"/>
        <end position="235"/>
    </location>
</feature>
<name>A0AA88X461_9ASTE</name>
<accession>A0AA88X461</accession>
<gene>
    <name evidence="4" type="ORF">RJ639_027494</name>
</gene>
<reference evidence="4" key="1">
    <citation type="submission" date="2022-12" db="EMBL/GenBank/DDBJ databases">
        <title>Draft genome assemblies for two species of Escallonia (Escalloniales).</title>
        <authorList>
            <person name="Chanderbali A."/>
            <person name="Dervinis C."/>
            <person name="Anghel I."/>
            <person name="Soltis D."/>
            <person name="Soltis P."/>
            <person name="Zapata F."/>
        </authorList>
    </citation>
    <scope>NUCLEOTIDE SEQUENCE</scope>
    <source>
        <strain evidence="4">UCBG64.0493</strain>
        <tissue evidence="4">Leaf</tissue>
    </source>
</reference>
<evidence type="ECO:0000313" key="4">
    <source>
        <dbReference type="EMBL" id="KAK3039009.1"/>
    </source>
</evidence>